<dbReference type="Pfam" id="PF18021">
    <property type="entry name" value="Agglutinin_C"/>
    <property type="match status" value="1"/>
</dbReference>
<dbReference type="InterPro" id="IPR040600">
    <property type="entry name" value="Agglutinin_C"/>
</dbReference>
<dbReference type="VEuPathDB" id="FungiDB:BD410DRAFT_902930"/>
<keyword evidence="4" id="KW-1185">Reference proteome</keyword>
<proteinExistence type="predicted"/>
<dbReference type="OrthoDB" id="3249735at2759"/>
<dbReference type="SUPFAM" id="SSF50370">
    <property type="entry name" value="Ricin B-like lectins"/>
    <property type="match status" value="1"/>
</dbReference>
<feature type="domain" description="Agglutinin C-terminal" evidence="2">
    <location>
        <begin position="197"/>
        <end position="290"/>
    </location>
</feature>
<dbReference type="Gene3D" id="3.30.460.70">
    <property type="match status" value="1"/>
</dbReference>
<dbReference type="Pfam" id="PF14200">
    <property type="entry name" value="RicinB_lectin_2"/>
    <property type="match status" value="1"/>
</dbReference>
<sequence length="303" mass="34435">MCKLLKHKPQNLATMPLPNGVYHIQGRKAPNVVDLGGGLVADGSPIITWERLSLDKSSCLNQLWYVENVRGSEKDYTIVNIRSGTNMVVKSGKDGALVGGYHHTDNANQQWTISKPNGSEYFKIQNKAERTFLDIPGGKHVNGIRLHCWHGGWDEGNINQLWTFRCHSRTSQEIDKVLNDDPNIRHKHSRYLTNGTYFVLSQAMLREIWNHTGLGNTHWRRQIFDCDDFAIVFKAAVAKWGAENIRANGFAILCGLMFGRKPGGEVHAYNFTLSDSYHDVEFFEPQKGHFTRHIGYNADLCYF</sequence>
<dbReference type="InterPro" id="IPR000772">
    <property type="entry name" value="Ricin_B_lectin"/>
</dbReference>
<dbReference type="AlphaFoldDB" id="A0A4Y7PI42"/>
<reference evidence="3 4" key="1">
    <citation type="submission" date="2018-06" db="EMBL/GenBank/DDBJ databases">
        <title>A transcriptomic atlas of mushroom development highlights an independent origin of complex multicellularity.</title>
        <authorList>
            <consortium name="DOE Joint Genome Institute"/>
            <person name="Krizsan K."/>
            <person name="Almasi E."/>
            <person name="Merenyi Z."/>
            <person name="Sahu N."/>
            <person name="Viragh M."/>
            <person name="Koszo T."/>
            <person name="Mondo S."/>
            <person name="Kiss B."/>
            <person name="Balint B."/>
            <person name="Kues U."/>
            <person name="Barry K."/>
            <person name="Hegedus J.C."/>
            <person name="Henrissat B."/>
            <person name="Johnson J."/>
            <person name="Lipzen A."/>
            <person name="Ohm R."/>
            <person name="Nagy I."/>
            <person name="Pangilinan J."/>
            <person name="Yan J."/>
            <person name="Xiong Y."/>
            <person name="Grigoriev I.V."/>
            <person name="Hibbett D.S."/>
            <person name="Nagy L.G."/>
        </authorList>
    </citation>
    <scope>NUCLEOTIDE SEQUENCE [LARGE SCALE GENOMIC DNA]</scope>
    <source>
        <strain evidence="3 4">SZMC22713</strain>
    </source>
</reference>
<dbReference type="InterPro" id="IPR035992">
    <property type="entry name" value="Ricin_B-like_lectins"/>
</dbReference>
<name>A0A4Y7PI42_9AGAM</name>
<evidence type="ECO:0000313" key="3">
    <source>
        <dbReference type="EMBL" id="TDL14708.1"/>
    </source>
</evidence>
<dbReference type="SUPFAM" id="SSF54001">
    <property type="entry name" value="Cysteine proteinases"/>
    <property type="match status" value="1"/>
</dbReference>
<dbReference type="EMBL" id="ML170313">
    <property type="protein sequence ID" value="TDL14708.1"/>
    <property type="molecule type" value="Genomic_DNA"/>
</dbReference>
<dbReference type="PROSITE" id="PS50231">
    <property type="entry name" value="RICIN_B_LECTIN"/>
    <property type="match status" value="1"/>
</dbReference>
<dbReference type="Gene3D" id="2.80.10.50">
    <property type="match status" value="1"/>
</dbReference>
<dbReference type="STRING" id="50990.A0A4Y7PI42"/>
<feature type="domain" description="Ricin B lectin" evidence="1">
    <location>
        <begin position="61"/>
        <end position="149"/>
    </location>
</feature>
<protein>
    <submittedName>
        <fullName evidence="3">Ricin B-like lectin</fullName>
    </submittedName>
</protein>
<evidence type="ECO:0000259" key="1">
    <source>
        <dbReference type="Pfam" id="PF14200"/>
    </source>
</evidence>
<dbReference type="GO" id="GO:0030246">
    <property type="term" value="F:carbohydrate binding"/>
    <property type="evidence" value="ECO:0007669"/>
    <property type="project" value="UniProtKB-KW"/>
</dbReference>
<dbReference type="InterPro" id="IPR038765">
    <property type="entry name" value="Papain-like_cys_pep_sf"/>
</dbReference>
<evidence type="ECO:0000313" key="4">
    <source>
        <dbReference type="Proteomes" id="UP000294933"/>
    </source>
</evidence>
<evidence type="ECO:0000259" key="2">
    <source>
        <dbReference type="Pfam" id="PF18021"/>
    </source>
</evidence>
<gene>
    <name evidence="3" type="ORF">BD410DRAFT_902930</name>
</gene>
<keyword evidence="3" id="KW-0430">Lectin</keyword>
<dbReference type="CDD" id="cd23416">
    <property type="entry name" value="beta-trefoil_Ricin_MOA-like"/>
    <property type="match status" value="1"/>
</dbReference>
<accession>A0A4Y7PI42</accession>
<dbReference type="Proteomes" id="UP000294933">
    <property type="component" value="Unassembled WGS sequence"/>
</dbReference>
<organism evidence="3 4">
    <name type="scientific">Rickenella mellea</name>
    <dbReference type="NCBI Taxonomy" id="50990"/>
    <lineage>
        <taxon>Eukaryota</taxon>
        <taxon>Fungi</taxon>
        <taxon>Dikarya</taxon>
        <taxon>Basidiomycota</taxon>
        <taxon>Agaricomycotina</taxon>
        <taxon>Agaricomycetes</taxon>
        <taxon>Hymenochaetales</taxon>
        <taxon>Rickenellaceae</taxon>
        <taxon>Rickenella</taxon>
    </lineage>
</organism>
<dbReference type="CDD" id="cd00161">
    <property type="entry name" value="beta-trefoil_Ricin-like"/>
    <property type="match status" value="1"/>
</dbReference>